<evidence type="ECO:0000313" key="2">
    <source>
        <dbReference type="EMBL" id="OWY97851.1"/>
    </source>
</evidence>
<keyword evidence="3" id="KW-1185">Reference proteome</keyword>
<dbReference type="Proteomes" id="UP000198211">
    <property type="component" value="Unassembled WGS sequence"/>
</dbReference>
<sequence>MPGGTVETDGLPTYPPGSVYTFKKMAGWTLRYGESEETSAIVCSVPANGTSVSQPLDVGVMRPLKKKLSAEWLREKMSATGTAKQKHLGKVMCPIGAWEGISA</sequence>
<evidence type="ECO:0000259" key="1">
    <source>
        <dbReference type="Pfam" id="PF03184"/>
    </source>
</evidence>
<protein>
    <recommendedName>
        <fullName evidence="1">DDE-1 domain-containing protein</fullName>
    </recommendedName>
</protein>
<gene>
    <name evidence="2" type="ORF">PHMEG_00031517</name>
</gene>
<dbReference type="InterPro" id="IPR004875">
    <property type="entry name" value="DDE_SF_endonuclease_dom"/>
</dbReference>
<proteinExistence type="predicted"/>
<dbReference type="OrthoDB" id="127176at2759"/>
<dbReference type="EMBL" id="NBNE01010005">
    <property type="protein sequence ID" value="OWY97851.1"/>
    <property type="molecule type" value="Genomic_DNA"/>
</dbReference>
<feature type="non-terminal residue" evidence="2">
    <location>
        <position position="103"/>
    </location>
</feature>
<comment type="caution">
    <text evidence="2">The sequence shown here is derived from an EMBL/GenBank/DDBJ whole genome shotgun (WGS) entry which is preliminary data.</text>
</comment>
<name>A0A225UY03_9STRA</name>
<organism evidence="2 3">
    <name type="scientific">Phytophthora megakarya</name>
    <dbReference type="NCBI Taxonomy" id="4795"/>
    <lineage>
        <taxon>Eukaryota</taxon>
        <taxon>Sar</taxon>
        <taxon>Stramenopiles</taxon>
        <taxon>Oomycota</taxon>
        <taxon>Peronosporomycetes</taxon>
        <taxon>Peronosporales</taxon>
        <taxon>Peronosporaceae</taxon>
        <taxon>Phytophthora</taxon>
    </lineage>
</organism>
<dbReference type="GO" id="GO:0003676">
    <property type="term" value="F:nucleic acid binding"/>
    <property type="evidence" value="ECO:0007669"/>
    <property type="project" value="InterPro"/>
</dbReference>
<feature type="domain" description="DDE-1" evidence="1">
    <location>
        <begin position="38"/>
        <end position="86"/>
    </location>
</feature>
<accession>A0A225UY03</accession>
<dbReference type="AlphaFoldDB" id="A0A225UY03"/>
<evidence type="ECO:0000313" key="3">
    <source>
        <dbReference type="Proteomes" id="UP000198211"/>
    </source>
</evidence>
<dbReference type="Pfam" id="PF03184">
    <property type="entry name" value="DDE_1"/>
    <property type="match status" value="1"/>
</dbReference>
<reference evidence="3" key="1">
    <citation type="submission" date="2017-03" db="EMBL/GenBank/DDBJ databases">
        <title>Phytopthora megakarya and P. palmivora, two closely related causual agents of cacao black pod achieved similar genome size and gene model numbers by different mechanisms.</title>
        <authorList>
            <person name="Ali S."/>
            <person name="Shao J."/>
            <person name="Larry D.J."/>
            <person name="Kronmiller B."/>
            <person name="Shen D."/>
            <person name="Strem M.D."/>
            <person name="Melnick R.L."/>
            <person name="Guiltinan M.J."/>
            <person name="Tyler B.M."/>
            <person name="Meinhardt L.W."/>
            <person name="Bailey B.A."/>
        </authorList>
    </citation>
    <scope>NUCLEOTIDE SEQUENCE [LARGE SCALE GENOMIC DNA]</scope>
    <source>
        <strain evidence="3">zdho120</strain>
    </source>
</reference>